<comment type="caution">
    <text evidence="2">The sequence shown here is derived from an EMBL/GenBank/DDBJ whole genome shotgun (WGS) entry which is preliminary data.</text>
</comment>
<dbReference type="Proteomes" id="UP000521872">
    <property type="component" value="Unassembled WGS sequence"/>
</dbReference>
<evidence type="ECO:0000313" key="2">
    <source>
        <dbReference type="EMBL" id="KAF4613982.1"/>
    </source>
</evidence>
<feature type="region of interest" description="Disordered" evidence="1">
    <location>
        <begin position="997"/>
        <end position="1029"/>
    </location>
</feature>
<reference evidence="2 3" key="1">
    <citation type="submission" date="2019-12" db="EMBL/GenBank/DDBJ databases">
        <authorList>
            <person name="Floudas D."/>
            <person name="Bentzer J."/>
            <person name="Ahren D."/>
            <person name="Johansson T."/>
            <person name="Persson P."/>
            <person name="Tunlid A."/>
        </authorList>
    </citation>
    <scope>NUCLEOTIDE SEQUENCE [LARGE SCALE GENOMIC DNA]</scope>
    <source>
        <strain evidence="2 3">CBS 102.39</strain>
    </source>
</reference>
<dbReference type="EMBL" id="JAACJL010000045">
    <property type="protein sequence ID" value="KAF4613982.1"/>
    <property type="molecule type" value="Genomic_DNA"/>
</dbReference>
<sequence>MSRWCQPTFRVLDAYGLNRASYLRQYFARPVGSTRSLVNGHVQRELGGKIYSIEDGKHTIPDTTKCVLRQASMQPPSYVDISSLGTTTDLVQKEDNDGLPMKFLAGGSVEKTSILQDMDELLSPQPLARNLSISALISLYHDSSTQGLELGQRRLEDILALCGTIAASPNRCTFDSRLKIHFKTCHDNSRLWATILTLAGDLERSNFGLSLKSRYWIMRAHLVRAEADQLDPYTEIHHARAHYLRLKSLSNDPDAHIPLIYFLISSSAPEYIEEGVGHLNSLLRLIKDPHPRLMHFLWTIVLSHGSNISASSREAILQSLRSRITFASQDTQPKIANATWAIQVSHLSSAFAAALFPSCCSEQIPLYVYRWAANQVYQALAADLPVEVKWSNLVFLAASMSTQALRIDSGPPSITASSNSTNVLWRTASVLKTVEASASITSHRELVQGLLHSAWEMFVSIEFNDQPIDIIRAYVSSFFKIAGESYDERIMLHCLQLSQRLGLWQNKETDSLQSKAQAVDCIAAYAKTFVAVEGPVWPKLYSSISAVLHAEPRWQLFVTEALLRYYMKENISIAYDLYVHNLEEGLGVRSHIVQQLLRAIVRNQRWDIAKMFLEHAFTARDHKVLILGESLRFLQIRQLEYVHPPYVDLLAKMTFKLYPNHRIPEELRFPIRFFSLLLVRTQKSAAAVDFVKIMHQANPELYPDRLTRRLVLLTLARNDLLSAIKMFEIFYPVGQESASPAMELLRRRLKRFLAQRGAHKLTRRISESRNQPIFLVKRDSLIDKLRGGRTTKVVHRQYVRDFLAHPGRDVSTIREAVSVLVKARRFFLARKVFAKAYTVLDDKSKTIIGNILVHGSIPDGEFRNGRLVRHILKIKNFLQENYGFKPDRTTINIIMKAILKWRTGIDAPKLRAFFDQLVRDGYPVPQHFRRKYGVPFETLPGSASLPIPKLTTYISYSKHVRPLYRLFMKAFHYRDDFVAKKTVLAILREVEIVDTRDRERRNRARREGISRKKRNEIPSGRVVNSNITD</sequence>
<evidence type="ECO:0000256" key="1">
    <source>
        <dbReference type="SAM" id="MobiDB-lite"/>
    </source>
</evidence>
<dbReference type="AlphaFoldDB" id="A0A8H4QMQ7"/>
<accession>A0A8H4QMQ7</accession>
<name>A0A8H4QMQ7_9AGAR</name>
<feature type="compositionally biased region" description="Basic and acidic residues" evidence="1">
    <location>
        <begin position="997"/>
        <end position="1010"/>
    </location>
</feature>
<gene>
    <name evidence="2" type="ORF">D9613_007638</name>
</gene>
<organism evidence="2 3">
    <name type="scientific">Agrocybe pediades</name>
    <dbReference type="NCBI Taxonomy" id="84607"/>
    <lineage>
        <taxon>Eukaryota</taxon>
        <taxon>Fungi</taxon>
        <taxon>Dikarya</taxon>
        <taxon>Basidiomycota</taxon>
        <taxon>Agaricomycotina</taxon>
        <taxon>Agaricomycetes</taxon>
        <taxon>Agaricomycetidae</taxon>
        <taxon>Agaricales</taxon>
        <taxon>Agaricineae</taxon>
        <taxon>Strophariaceae</taxon>
        <taxon>Agrocybe</taxon>
    </lineage>
</organism>
<proteinExistence type="predicted"/>
<evidence type="ECO:0000313" key="3">
    <source>
        <dbReference type="Proteomes" id="UP000521872"/>
    </source>
</evidence>
<protein>
    <submittedName>
        <fullName evidence="2">Uncharacterized protein</fullName>
    </submittedName>
</protein>
<keyword evidence="3" id="KW-1185">Reference proteome</keyword>